<evidence type="ECO:0000313" key="3">
    <source>
        <dbReference type="Proteomes" id="UP000373269"/>
    </source>
</evidence>
<reference evidence="2" key="2">
    <citation type="submission" date="2023-05" db="EMBL/GenBank/DDBJ databases">
        <title>Comparative genomics of Bacillaceae isolates and their secondary metabolite potential.</title>
        <authorList>
            <person name="Song L."/>
            <person name="Nielsen L.J."/>
            <person name="Mohite O."/>
            <person name="Xu X."/>
            <person name="Weber T."/>
            <person name="Kovacs A.T."/>
        </authorList>
    </citation>
    <scope>NUCLEOTIDE SEQUENCE</scope>
    <source>
        <strain evidence="2">LY1</strain>
    </source>
</reference>
<protein>
    <submittedName>
        <fullName evidence="2">Uncharacterized protein</fullName>
    </submittedName>
</protein>
<proteinExistence type="predicted"/>
<evidence type="ECO:0000313" key="4">
    <source>
        <dbReference type="Proteomes" id="UP001178322"/>
    </source>
</evidence>
<keyword evidence="3" id="KW-1185">Reference proteome</keyword>
<dbReference type="RefSeq" id="WP_054772123.1">
    <property type="nucleotide sequence ID" value="NZ_CP045835.1"/>
</dbReference>
<reference evidence="1 3" key="1">
    <citation type="submission" date="2019-11" db="EMBL/GenBank/DDBJ databases">
        <title>Whole Genome Sequencing and Comparative Genomic Analyses of Lysinibacillus pakistanensis LZH-9, a Halotolerant Strain with Excellent COD Removal Capability.</title>
        <authorList>
            <person name="Zhou H."/>
        </authorList>
    </citation>
    <scope>NUCLEOTIDE SEQUENCE [LARGE SCALE GENOMIC DNA]</scope>
    <source>
        <strain evidence="1 3">LZH-9</strain>
    </source>
</reference>
<evidence type="ECO:0000313" key="2">
    <source>
        <dbReference type="EMBL" id="WHY49578.1"/>
    </source>
</evidence>
<name>A0AAX3WS18_9BACI</name>
<dbReference type="EMBL" id="CP126101">
    <property type="protein sequence ID" value="WHY49578.1"/>
    <property type="molecule type" value="Genomic_DNA"/>
</dbReference>
<evidence type="ECO:0000313" key="1">
    <source>
        <dbReference type="EMBL" id="QGG51947.1"/>
    </source>
</evidence>
<accession>A0AAX3WS18</accession>
<dbReference type="Proteomes" id="UP001178322">
    <property type="component" value="Chromosome"/>
</dbReference>
<sequence length="80" mass="9117">MKDPKKAKWVLGTSGILLSAALLTQINNPTQAETSRSNNIQNLDQENMTERERELVQLDWTNFEITSQAAVKSERKTKRT</sequence>
<organism evidence="2 4">
    <name type="scientific">Lysinibacillus pakistanensis</name>
    <dbReference type="NCBI Taxonomy" id="759811"/>
    <lineage>
        <taxon>Bacteria</taxon>
        <taxon>Bacillati</taxon>
        <taxon>Bacillota</taxon>
        <taxon>Bacilli</taxon>
        <taxon>Bacillales</taxon>
        <taxon>Bacillaceae</taxon>
        <taxon>Lysinibacillus</taxon>
    </lineage>
</organism>
<dbReference type="EMBL" id="CP045835">
    <property type="protein sequence ID" value="QGG51947.1"/>
    <property type="molecule type" value="Genomic_DNA"/>
</dbReference>
<gene>
    <name evidence="1" type="ORF">GDS87_13785</name>
    <name evidence="2" type="ORF">QNH24_14650</name>
</gene>
<dbReference type="AlphaFoldDB" id="A0AAX3WS18"/>
<dbReference type="Proteomes" id="UP000373269">
    <property type="component" value="Chromosome"/>
</dbReference>